<dbReference type="InParanoid" id="A0A0C3G8B5"/>
<dbReference type="AlphaFoldDB" id="A0A0C3G8B5"/>
<dbReference type="InterPro" id="IPR036691">
    <property type="entry name" value="Endo/exonu/phosph_ase_sf"/>
</dbReference>
<name>A0A0C3G8B5_OIDMZ</name>
<dbReference type="Gene3D" id="3.60.10.10">
    <property type="entry name" value="Endonuclease/exonuclease/phosphatase"/>
    <property type="match status" value="1"/>
</dbReference>
<accession>A0A0C3G8B5</accession>
<keyword evidence="3" id="KW-1185">Reference proteome</keyword>
<dbReference type="SUPFAM" id="SSF56219">
    <property type="entry name" value="DNase I-like"/>
    <property type="match status" value="1"/>
</dbReference>
<evidence type="ECO:0000313" key="3">
    <source>
        <dbReference type="Proteomes" id="UP000054321"/>
    </source>
</evidence>
<reference evidence="2 3" key="1">
    <citation type="submission" date="2014-04" db="EMBL/GenBank/DDBJ databases">
        <authorList>
            <consortium name="DOE Joint Genome Institute"/>
            <person name="Kuo A."/>
            <person name="Martino E."/>
            <person name="Perotto S."/>
            <person name="Kohler A."/>
            <person name="Nagy L.G."/>
            <person name="Floudas D."/>
            <person name="Copeland A."/>
            <person name="Barry K.W."/>
            <person name="Cichocki N."/>
            <person name="Veneault-Fourrey C."/>
            <person name="LaButti K."/>
            <person name="Lindquist E.A."/>
            <person name="Lipzen A."/>
            <person name="Lundell T."/>
            <person name="Morin E."/>
            <person name="Murat C."/>
            <person name="Sun H."/>
            <person name="Tunlid A."/>
            <person name="Henrissat B."/>
            <person name="Grigoriev I.V."/>
            <person name="Hibbett D.S."/>
            <person name="Martin F."/>
            <person name="Nordberg H.P."/>
            <person name="Cantor M.N."/>
            <person name="Hua S.X."/>
        </authorList>
    </citation>
    <scope>NUCLEOTIDE SEQUENCE [LARGE SCALE GENOMIC DNA]</scope>
    <source>
        <strain evidence="2 3">Zn</strain>
    </source>
</reference>
<dbReference type="Pfam" id="PF14529">
    <property type="entry name" value="Exo_endo_phos_2"/>
    <property type="match status" value="1"/>
</dbReference>
<evidence type="ECO:0000313" key="2">
    <source>
        <dbReference type="EMBL" id="KIM92470.1"/>
    </source>
</evidence>
<dbReference type="Proteomes" id="UP000054321">
    <property type="component" value="Unassembled WGS sequence"/>
</dbReference>
<protein>
    <recommendedName>
        <fullName evidence="1">Endonuclease/exonuclease/phosphatase domain-containing protein</fullName>
    </recommendedName>
</protein>
<dbReference type="InterPro" id="IPR005135">
    <property type="entry name" value="Endo/exonuclease/phosphatase"/>
</dbReference>
<feature type="non-terminal residue" evidence="2">
    <location>
        <position position="156"/>
    </location>
</feature>
<feature type="domain" description="Endonuclease/exonuclease/phosphatase" evidence="1">
    <location>
        <begin position="3"/>
        <end position="121"/>
    </location>
</feature>
<dbReference type="OrthoDB" id="3599884at2759"/>
<sequence>SLLVVNVYNAPSDATYAGETARALTLLPPHLFSQPALVAGDLNLRHPRWQPSLNRGQSTFADQFIAWLDNTHLVLTSQPDCPTHNLGNVLDLTFISGPLALAGATSVVAYDLDVTSDHRPLLSTIPWDQRYYKPPCRLRFNTLDKPLFNTLLGGNL</sequence>
<gene>
    <name evidence="2" type="ORF">OIDMADRAFT_75519</name>
</gene>
<proteinExistence type="predicted"/>
<dbReference type="HOGENOM" id="CLU_067893_2_0_1"/>
<feature type="non-terminal residue" evidence="2">
    <location>
        <position position="1"/>
    </location>
</feature>
<dbReference type="EMBL" id="KN832965">
    <property type="protein sequence ID" value="KIM92470.1"/>
    <property type="molecule type" value="Genomic_DNA"/>
</dbReference>
<organism evidence="2 3">
    <name type="scientific">Oidiodendron maius (strain Zn)</name>
    <dbReference type="NCBI Taxonomy" id="913774"/>
    <lineage>
        <taxon>Eukaryota</taxon>
        <taxon>Fungi</taxon>
        <taxon>Dikarya</taxon>
        <taxon>Ascomycota</taxon>
        <taxon>Pezizomycotina</taxon>
        <taxon>Leotiomycetes</taxon>
        <taxon>Leotiomycetes incertae sedis</taxon>
        <taxon>Myxotrichaceae</taxon>
        <taxon>Oidiodendron</taxon>
    </lineage>
</organism>
<reference evidence="3" key="2">
    <citation type="submission" date="2015-01" db="EMBL/GenBank/DDBJ databases">
        <title>Evolutionary Origins and Diversification of the Mycorrhizal Mutualists.</title>
        <authorList>
            <consortium name="DOE Joint Genome Institute"/>
            <consortium name="Mycorrhizal Genomics Consortium"/>
            <person name="Kohler A."/>
            <person name="Kuo A."/>
            <person name="Nagy L.G."/>
            <person name="Floudas D."/>
            <person name="Copeland A."/>
            <person name="Barry K.W."/>
            <person name="Cichocki N."/>
            <person name="Veneault-Fourrey C."/>
            <person name="LaButti K."/>
            <person name="Lindquist E.A."/>
            <person name="Lipzen A."/>
            <person name="Lundell T."/>
            <person name="Morin E."/>
            <person name="Murat C."/>
            <person name="Riley R."/>
            <person name="Ohm R."/>
            <person name="Sun H."/>
            <person name="Tunlid A."/>
            <person name="Henrissat B."/>
            <person name="Grigoriev I.V."/>
            <person name="Hibbett D.S."/>
            <person name="Martin F."/>
        </authorList>
    </citation>
    <scope>NUCLEOTIDE SEQUENCE [LARGE SCALE GENOMIC DNA]</scope>
    <source>
        <strain evidence="3">Zn</strain>
    </source>
</reference>
<dbReference type="GO" id="GO:0003824">
    <property type="term" value="F:catalytic activity"/>
    <property type="evidence" value="ECO:0007669"/>
    <property type="project" value="InterPro"/>
</dbReference>
<evidence type="ECO:0000259" key="1">
    <source>
        <dbReference type="Pfam" id="PF14529"/>
    </source>
</evidence>